<protein>
    <submittedName>
        <fullName evidence="4">NAD(P)-dependent dehydrogenase (Short-subunit alcohol dehydrogenase family)</fullName>
    </submittedName>
    <submittedName>
        <fullName evidence="3">SDR family oxidoreductase</fullName>
    </submittedName>
</protein>
<keyword evidence="2" id="KW-0560">Oxidoreductase</keyword>
<dbReference type="Proteomes" id="UP000550260">
    <property type="component" value="Unassembled WGS sequence"/>
</dbReference>
<gene>
    <name evidence="4" type="ORF">ATK30_0801</name>
    <name evidence="3" type="ORF">H5411_40745</name>
</gene>
<dbReference type="EMBL" id="PJMY01000002">
    <property type="protein sequence ID" value="PKV99813.1"/>
    <property type="molecule type" value="Genomic_DNA"/>
</dbReference>
<accession>A0A2N3X117</accession>
<comment type="caution">
    <text evidence="4">The sequence shown here is derived from an EMBL/GenBank/DDBJ whole genome shotgun (WGS) entry which is preliminary data.</text>
</comment>
<evidence type="ECO:0000313" key="5">
    <source>
        <dbReference type="Proteomes" id="UP000233750"/>
    </source>
</evidence>
<dbReference type="Pfam" id="PF13561">
    <property type="entry name" value="adh_short_C2"/>
    <property type="match status" value="1"/>
</dbReference>
<dbReference type="InterPro" id="IPR036291">
    <property type="entry name" value="NAD(P)-bd_dom_sf"/>
</dbReference>
<sequence length="242" mass="24934">MTAERVALVTGGASGIGRAICARLREDGLQVAAVDLKPDAAAEVAMFARGCDVTDESDVDSAVAAVLDRFGAIDVLVNNAGITGSQAATTCHETPVEEWDRVHTVNVRGPFLASRAVLPSMVARGSGHVINIASIAGLVAFPGRCAYTASKGAALMLAKSIAVDYAAAGIRANAVCPGMVYTPMTSWRLDQPALRTQVEDRIPVGRVATPDEIADAVSVLASGRMSYVTGHALVIDGGMTAL</sequence>
<dbReference type="Gene3D" id="3.40.50.720">
    <property type="entry name" value="NAD(P)-binding Rossmann-like Domain"/>
    <property type="match status" value="1"/>
</dbReference>
<dbReference type="GO" id="GO:0016616">
    <property type="term" value="F:oxidoreductase activity, acting on the CH-OH group of donors, NAD or NADP as acceptor"/>
    <property type="evidence" value="ECO:0007669"/>
    <property type="project" value="TreeGrafter"/>
</dbReference>
<dbReference type="CDD" id="cd05233">
    <property type="entry name" value="SDR_c"/>
    <property type="match status" value="1"/>
</dbReference>
<dbReference type="PRINTS" id="PR00080">
    <property type="entry name" value="SDRFAMILY"/>
</dbReference>
<keyword evidence="5" id="KW-1185">Reference proteome</keyword>
<dbReference type="OrthoDB" id="286404at2"/>
<name>A0A2N3X117_9PSEU</name>
<dbReference type="PANTHER" id="PTHR42760">
    <property type="entry name" value="SHORT-CHAIN DEHYDROGENASES/REDUCTASES FAMILY MEMBER"/>
    <property type="match status" value="1"/>
</dbReference>
<dbReference type="RefSeq" id="WP_101434349.1">
    <property type="nucleotide sequence ID" value="NZ_JACJHR010000104.1"/>
</dbReference>
<dbReference type="SUPFAM" id="SSF51735">
    <property type="entry name" value="NAD(P)-binding Rossmann-fold domains"/>
    <property type="match status" value="1"/>
</dbReference>
<comment type="similarity">
    <text evidence="1">Belongs to the short-chain dehydrogenases/reductases (SDR) family.</text>
</comment>
<organism evidence="4 5">
    <name type="scientific">Amycolatopsis echigonensis</name>
    <dbReference type="NCBI Taxonomy" id="2576905"/>
    <lineage>
        <taxon>Bacteria</taxon>
        <taxon>Bacillati</taxon>
        <taxon>Actinomycetota</taxon>
        <taxon>Actinomycetes</taxon>
        <taxon>Pseudonocardiales</taxon>
        <taxon>Pseudonocardiaceae</taxon>
        <taxon>Amycolatopsis</taxon>
    </lineage>
</organism>
<proteinExistence type="inferred from homology"/>
<dbReference type="AlphaFoldDB" id="A0A2N3X117"/>
<dbReference type="NCBIfam" id="NF005559">
    <property type="entry name" value="PRK07231.1"/>
    <property type="match status" value="1"/>
</dbReference>
<evidence type="ECO:0000313" key="4">
    <source>
        <dbReference type="EMBL" id="PKV99813.1"/>
    </source>
</evidence>
<dbReference type="FunFam" id="3.40.50.720:FF:000084">
    <property type="entry name" value="Short-chain dehydrogenase reductase"/>
    <property type="match status" value="1"/>
</dbReference>
<dbReference type="InterPro" id="IPR020904">
    <property type="entry name" value="Sc_DH/Rdtase_CS"/>
</dbReference>
<dbReference type="PROSITE" id="PS00061">
    <property type="entry name" value="ADH_SHORT"/>
    <property type="match status" value="1"/>
</dbReference>
<dbReference type="EMBL" id="JACJHR010000104">
    <property type="protein sequence ID" value="MBB2505436.1"/>
    <property type="molecule type" value="Genomic_DNA"/>
</dbReference>
<dbReference type="InterPro" id="IPR002347">
    <property type="entry name" value="SDR_fam"/>
</dbReference>
<dbReference type="PRINTS" id="PR00081">
    <property type="entry name" value="GDHRDH"/>
</dbReference>
<evidence type="ECO:0000313" key="6">
    <source>
        <dbReference type="Proteomes" id="UP000550260"/>
    </source>
</evidence>
<evidence type="ECO:0000256" key="2">
    <source>
        <dbReference type="ARBA" id="ARBA00023002"/>
    </source>
</evidence>
<evidence type="ECO:0000256" key="1">
    <source>
        <dbReference type="ARBA" id="ARBA00006484"/>
    </source>
</evidence>
<accession>A0A8E1W7A1</accession>
<evidence type="ECO:0000313" key="3">
    <source>
        <dbReference type="EMBL" id="MBB2505436.1"/>
    </source>
</evidence>
<reference evidence="4 5" key="1">
    <citation type="submission" date="2017-12" db="EMBL/GenBank/DDBJ databases">
        <title>Sequencing the genomes of 1000 Actinobacteria strains.</title>
        <authorList>
            <person name="Klenk H.-P."/>
        </authorList>
    </citation>
    <scope>NUCLEOTIDE SEQUENCE [LARGE SCALE GENOMIC DNA]</scope>
    <source>
        <strain evidence="4 5">DSM 45165</strain>
    </source>
</reference>
<dbReference type="Proteomes" id="UP000233750">
    <property type="component" value="Unassembled WGS sequence"/>
</dbReference>
<reference evidence="3 6" key="2">
    <citation type="submission" date="2020-08" db="EMBL/GenBank/DDBJ databases">
        <title>Amycolatopsis echigonensis JCM 21831.</title>
        <authorList>
            <person name="Tedsree N."/>
            <person name="Kuncharoen N."/>
            <person name="Likhitwitayawuid K."/>
            <person name="Tanasupawat S."/>
        </authorList>
    </citation>
    <scope>NUCLEOTIDE SEQUENCE [LARGE SCALE GENOMIC DNA]</scope>
    <source>
        <strain evidence="3 6">JCM 21831</strain>
    </source>
</reference>